<proteinExistence type="predicted"/>
<accession>A0A8T9Q508</accession>
<feature type="transmembrane region" description="Helical" evidence="1">
    <location>
        <begin position="183"/>
        <end position="202"/>
    </location>
</feature>
<dbReference type="RefSeq" id="WP_244673978.1">
    <property type="nucleotide sequence ID" value="NZ_CP095046.1"/>
</dbReference>
<gene>
    <name evidence="2" type="ORF">MUN79_17800</name>
</gene>
<evidence type="ECO:0000313" key="2">
    <source>
        <dbReference type="EMBL" id="UOQ70559.1"/>
    </source>
</evidence>
<dbReference type="Pfam" id="PF26314">
    <property type="entry name" value="MptA_B_family"/>
    <property type="match status" value="1"/>
</dbReference>
<keyword evidence="1" id="KW-0472">Membrane</keyword>
<keyword evidence="1" id="KW-0812">Transmembrane</keyword>
<sequence>MDGALVVAGQNPYLQRPDEILTAADSAAPGPLAPLSAAQAQDLYTRLNSPHYYSVYPSVCQAAFGLASKLFPTSEQGFVIVLRLLLLAAEAGTALLLLRLLPYVGLPASRALHYLLNPLVIVEMTGNLHFEALLICGLLAALWALTRGRWALSAAALAGAVATKLLPVLVLPLLLRRLGGWPLLRYASITAAVVLALFAPFLSADLLRHLGGSLDLYFHKFEFNASFYYLLRAVGYWHTGYNQIARLGTFLALATAAGILVLATTERRPTLANLPRTLLFTFTLYFALATTVHPWYITTLVALSVFTRYRYALVWSALIPLSYAAYQTSSYSENLGLVTLEYGVVAAVFAWEVTRSRQKPQPD</sequence>
<reference evidence="2" key="1">
    <citation type="submission" date="2022-04" db="EMBL/GenBank/DDBJ databases">
        <title>Hymenobacter sp. isolated from the air.</title>
        <authorList>
            <person name="Won M."/>
            <person name="Lee C.-M."/>
            <person name="Woen H.-Y."/>
            <person name="Kwon S.-W."/>
        </authorList>
    </citation>
    <scope>NUCLEOTIDE SEQUENCE</scope>
    <source>
        <strain evidence="2">5116S-3</strain>
    </source>
</reference>
<evidence type="ECO:0008006" key="4">
    <source>
        <dbReference type="Google" id="ProtNLM"/>
    </source>
</evidence>
<dbReference type="KEGG" id="hcu:MUN79_17800"/>
<dbReference type="Proteomes" id="UP000831796">
    <property type="component" value="Chromosome"/>
</dbReference>
<feature type="transmembrane region" description="Helical" evidence="1">
    <location>
        <begin position="119"/>
        <end position="144"/>
    </location>
</feature>
<feature type="transmembrane region" description="Helical" evidence="1">
    <location>
        <begin position="277"/>
        <end position="297"/>
    </location>
</feature>
<protein>
    <recommendedName>
        <fullName evidence="4">DUF2029 domain-containing protein</fullName>
    </recommendedName>
</protein>
<evidence type="ECO:0000313" key="3">
    <source>
        <dbReference type="Proteomes" id="UP000831796"/>
    </source>
</evidence>
<feature type="transmembrane region" description="Helical" evidence="1">
    <location>
        <begin position="150"/>
        <end position="171"/>
    </location>
</feature>
<dbReference type="AlphaFoldDB" id="A0A8T9Q508"/>
<keyword evidence="1" id="KW-1133">Transmembrane helix</keyword>
<feature type="transmembrane region" description="Helical" evidence="1">
    <location>
        <begin position="244"/>
        <end position="265"/>
    </location>
</feature>
<dbReference type="EMBL" id="CP095046">
    <property type="protein sequence ID" value="UOQ70559.1"/>
    <property type="molecule type" value="Genomic_DNA"/>
</dbReference>
<organism evidence="2 3">
    <name type="scientific">Hymenobacter cellulosilyticus</name>
    <dbReference type="NCBI Taxonomy" id="2932248"/>
    <lineage>
        <taxon>Bacteria</taxon>
        <taxon>Pseudomonadati</taxon>
        <taxon>Bacteroidota</taxon>
        <taxon>Cytophagia</taxon>
        <taxon>Cytophagales</taxon>
        <taxon>Hymenobacteraceae</taxon>
        <taxon>Hymenobacter</taxon>
    </lineage>
</organism>
<name>A0A8T9Q508_9BACT</name>
<feature type="transmembrane region" description="Helical" evidence="1">
    <location>
        <begin position="78"/>
        <end position="98"/>
    </location>
</feature>
<evidence type="ECO:0000256" key="1">
    <source>
        <dbReference type="SAM" id="Phobius"/>
    </source>
</evidence>
<keyword evidence="3" id="KW-1185">Reference proteome</keyword>